<sequence length="284" mass="31006">MMGKTVRFGEGSAVPAIGQGTWFMGENSAWRSQEVAALRAGVERGLTLIDTAEMYADGGAEEVVGEAIRGLRDRVMLVSKVYPWNAGGQKMVTACEASLRRLRTDYLDMYLLHWGGEFTFAETVEAMEKLVAQGKIRRWGVSNLDVDEMQALWQVADGSRCATNQVLYHLASRGIEHDLLPWCQQQSLPVMAYSPLAQAGRLRNGLMNHPALSKLAMQKGITVAQLLLAWVISHQGVIAIPKAGSVAHVEENAAALEVVLNAHDIALMEQAFPAPGHKTPLDMV</sequence>
<dbReference type="PRINTS" id="PR00069">
    <property type="entry name" value="ALDKETRDTASE"/>
</dbReference>
<organism evidence="2 3">
    <name type="scientific">Raoultella lignicola</name>
    <dbReference type="NCBI Taxonomy" id="3040939"/>
    <lineage>
        <taxon>Bacteria</taxon>
        <taxon>Pseudomonadati</taxon>
        <taxon>Pseudomonadota</taxon>
        <taxon>Gammaproteobacteria</taxon>
        <taxon>Enterobacterales</taxon>
        <taxon>Enterobacteriaceae</taxon>
        <taxon>Klebsiella/Raoultella group</taxon>
        <taxon>Raoultella</taxon>
    </lineage>
</organism>
<proteinExistence type="predicted"/>
<dbReference type="InterPro" id="IPR023210">
    <property type="entry name" value="NADP_OxRdtase_dom"/>
</dbReference>
<gene>
    <name evidence="2" type="ORF">QFI96_014565</name>
</gene>
<dbReference type="InterPro" id="IPR020471">
    <property type="entry name" value="AKR"/>
</dbReference>
<dbReference type="Gene3D" id="3.20.20.100">
    <property type="entry name" value="NADP-dependent oxidoreductase domain"/>
    <property type="match status" value="1"/>
</dbReference>
<dbReference type="RefSeq" id="WP_154143675.1">
    <property type="nucleotide sequence ID" value="NZ_JARXNK020000104.1"/>
</dbReference>
<keyword evidence="3" id="KW-1185">Reference proteome</keyword>
<evidence type="ECO:0000313" key="3">
    <source>
        <dbReference type="Proteomes" id="UP001312893"/>
    </source>
</evidence>
<dbReference type="Proteomes" id="UP001312893">
    <property type="component" value="Unassembled WGS sequence"/>
</dbReference>
<dbReference type="PANTHER" id="PTHR43638">
    <property type="entry name" value="OXIDOREDUCTASE, ALDO/KETO REDUCTASE FAMILY PROTEIN"/>
    <property type="match status" value="1"/>
</dbReference>
<evidence type="ECO:0000259" key="1">
    <source>
        <dbReference type="Pfam" id="PF00248"/>
    </source>
</evidence>
<comment type="caution">
    <text evidence="2">The sequence shown here is derived from an EMBL/GenBank/DDBJ whole genome shotgun (WGS) entry which is preliminary data.</text>
</comment>
<dbReference type="InterPro" id="IPR036812">
    <property type="entry name" value="NAD(P)_OxRdtase_dom_sf"/>
</dbReference>
<dbReference type="SUPFAM" id="SSF51430">
    <property type="entry name" value="NAD(P)-linked oxidoreductase"/>
    <property type="match status" value="1"/>
</dbReference>
<accession>A0ABU9F951</accession>
<reference evidence="2 3" key="1">
    <citation type="submission" date="2024-04" db="EMBL/GenBank/DDBJ databases">
        <title>Two novel Raoultella species associated with bleeding cankers of broadleaf hosts, Raoultella scottia sp. nov. and Raoultella lignicola sp. nov.</title>
        <authorList>
            <person name="Brady C.L."/>
        </authorList>
    </citation>
    <scope>NUCLEOTIDE SEQUENCE [LARGE SCALE GENOMIC DNA]</scope>
    <source>
        <strain evidence="2 3">TW_WC1a.1</strain>
    </source>
</reference>
<name>A0ABU9F951_9ENTR</name>
<dbReference type="PANTHER" id="PTHR43638:SF3">
    <property type="entry name" value="ALDEHYDE REDUCTASE"/>
    <property type="match status" value="1"/>
</dbReference>
<dbReference type="EMBL" id="JARXNK020000104">
    <property type="protein sequence ID" value="MEL0552916.1"/>
    <property type="molecule type" value="Genomic_DNA"/>
</dbReference>
<dbReference type="PIRSF" id="PIRSF000097">
    <property type="entry name" value="AKR"/>
    <property type="match status" value="1"/>
</dbReference>
<dbReference type="CDD" id="cd19138">
    <property type="entry name" value="AKR_YeaE"/>
    <property type="match status" value="1"/>
</dbReference>
<feature type="domain" description="NADP-dependent oxidoreductase" evidence="1">
    <location>
        <begin position="17"/>
        <end position="270"/>
    </location>
</feature>
<protein>
    <submittedName>
        <fullName evidence="2">Aldo/keto reductase</fullName>
    </submittedName>
</protein>
<evidence type="ECO:0000313" key="2">
    <source>
        <dbReference type="EMBL" id="MEL0552916.1"/>
    </source>
</evidence>
<dbReference type="Pfam" id="PF00248">
    <property type="entry name" value="Aldo_ket_red"/>
    <property type="match status" value="1"/>
</dbReference>